<dbReference type="EMBL" id="BDSP01000259">
    <property type="protein sequence ID" value="GAX27738.1"/>
    <property type="molecule type" value="Genomic_DNA"/>
</dbReference>
<protein>
    <submittedName>
        <fullName evidence="1">Uncharacterized protein</fullName>
    </submittedName>
</protein>
<proteinExistence type="predicted"/>
<dbReference type="Proteomes" id="UP000198406">
    <property type="component" value="Unassembled WGS sequence"/>
</dbReference>
<accession>A0A1Z5KP71</accession>
<evidence type="ECO:0000313" key="2">
    <source>
        <dbReference type="Proteomes" id="UP000198406"/>
    </source>
</evidence>
<dbReference type="AlphaFoldDB" id="A0A1Z5KP71"/>
<evidence type="ECO:0000313" key="1">
    <source>
        <dbReference type="EMBL" id="GAX27738.1"/>
    </source>
</evidence>
<name>A0A1Z5KP71_FISSO</name>
<sequence length="328" mass="36906">MPELQSSAMSDSMYEKIMNNSSLESFRCWRQGFLDDVKLLLNDETRRLAQAKYDRLSRALSDAMQYLAATDAVTLNTSVRPSNPHNKLARTMSEVARYLKDINECDAKTISYVLVAGEFTLCERLRSWHGAINDHFKESHKHEIQGMLHALNAEVSAFYKTEHIVRGAFGDSYEEVLEGKWSQNLLHSPQTLDSLDFTANDSFDEESICILDLADSESESYAVTIHSSSSLGINKKTNLGSASTCSTSASTLPDPSPFEVGTSPEVIVKCLKWYGRTGQPNRQDTKRFILKEHPEIRPHHIDALPWKSNGRRLDMSSMTEYLGKGSKN</sequence>
<comment type="caution">
    <text evidence="1">The sequence shown here is derived from an EMBL/GenBank/DDBJ whole genome shotgun (WGS) entry which is preliminary data.</text>
</comment>
<reference evidence="1 2" key="1">
    <citation type="journal article" date="2015" name="Plant Cell">
        <title>Oil accumulation by the oleaginous diatom Fistulifera solaris as revealed by the genome and transcriptome.</title>
        <authorList>
            <person name="Tanaka T."/>
            <person name="Maeda Y."/>
            <person name="Veluchamy A."/>
            <person name="Tanaka M."/>
            <person name="Abida H."/>
            <person name="Marechal E."/>
            <person name="Bowler C."/>
            <person name="Muto M."/>
            <person name="Sunaga Y."/>
            <person name="Tanaka M."/>
            <person name="Yoshino T."/>
            <person name="Taniguchi T."/>
            <person name="Fukuda Y."/>
            <person name="Nemoto M."/>
            <person name="Matsumoto M."/>
            <person name="Wong P.S."/>
            <person name="Aburatani S."/>
            <person name="Fujibuchi W."/>
        </authorList>
    </citation>
    <scope>NUCLEOTIDE SEQUENCE [LARGE SCALE GENOMIC DNA]</scope>
    <source>
        <strain evidence="1 2">JPCC DA0580</strain>
    </source>
</reference>
<organism evidence="1 2">
    <name type="scientific">Fistulifera solaris</name>
    <name type="common">Oleaginous diatom</name>
    <dbReference type="NCBI Taxonomy" id="1519565"/>
    <lineage>
        <taxon>Eukaryota</taxon>
        <taxon>Sar</taxon>
        <taxon>Stramenopiles</taxon>
        <taxon>Ochrophyta</taxon>
        <taxon>Bacillariophyta</taxon>
        <taxon>Bacillariophyceae</taxon>
        <taxon>Bacillariophycidae</taxon>
        <taxon>Naviculales</taxon>
        <taxon>Naviculaceae</taxon>
        <taxon>Fistulifera</taxon>
    </lineage>
</organism>
<gene>
    <name evidence="1" type="ORF">FisN_13Hh163</name>
</gene>
<keyword evidence="2" id="KW-1185">Reference proteome</keyword>
<dbReference type="InParanoid" id="A0A1Z5KP71"/>